<dbReference type="PANTHER" id="PTHR46211:SF1">
    <property type="entry name" value="GLYCEROPHOSPHODIESTER PHOSPHODIESTERASE, CYTOPLASMIC"/>
    <property type="match status" value="1"/>
</dbReference>
<dbReference type="Pfam" id="PF03009">
    <property type="entry name" value="GDPD"/>
    <property type="match status" value="1"/>
</dbReference>
<dbReference type="AlphaFoldDB" id="A0A1E5IX25"/>
<dbReference type="InterPro" id="IPR030395">
    <property type="entry name" value="GP_PDE_dom"/>
</dbReference>
<comment type="caution">
    <text evidence="2">The sequence shown here is derived from an EMBL/GenBank/DDBJ whole genome shotgun (WGS) entry which is preliminary data.</text>
</comment>
<dbReference type="Proteomes" id="UP000095230">
    <property type="component" value="Unassembled WGS sequence"/>
</dbReference>
<protein>
    <submittedName>
        <fullName evidence="2">Glycerophosphodiester phosphodiesterase</fullName>
    </submittedName>
</protein>
<dbReference type="SUPFAM" id="SSF51695">
    <property type="entry name" value="PLC-like phosphodiesterases"/>
    <property type="match status" value="1"/>
</dbReference>
<dbReference type="GO" id="GO:0008081">
    <property type="term" value="F:phosphoric diester hydrolase activity"/>
    <property type="evidence" value="ECO:0007669"/>
    <property type="project" value="InterPro"/>
</dbReference>
<sequence length="237" mass="26160">MKVFAHRGASGYAPENTLAAMRKAIDLNVTSIELDVHNVGGTLYVFHDRRLDGKSSGTGLIEHVSPEYLTAITVDGEPIPTLWQVLCYLKAYNSVVNIELKGLNSLGPFIDLYPKLLNEIGYRSEQLLISSFHHGFLATLKQRLPSARLAPLLEGIPDDLAACATRLDAYSIHLSLSFITQELIDDAHARGLMVYVYTVDHPQDIQDLAKMGVDGIFSNYPDVSQAIIDRLTHPKTS</sequence>
<dbReference type="PANTHER" id="PTHR46211">
    <property type="entry name" value="GLYCEROPHOSPHORYL DIESTER PHOSPHODIESTERASE"/>
    <property type="match status" value="1"/>
</dbReference>
<accession>A0A1E5IX25</accession>
<dbReference type="PROSITE" id="PS51704">
    <property type="entry name" value="GP_PDE"/>
    <property type="match status" value="1"/>
</dbReference>
<proteinExistence type="predicted"/>
<feature type="domain" description="GP-PDE" evidence="1">
    <location>
        <begin position="1"/>
        <end position="228"/>
    </location>
</feature>
<dbReference type="STRING" id="23.BEL05_12475"/>
<dbReference type="OrthoDB" id="9795622at2"/>
<reference evidence="2 3" key="1">
    <citation type="submission" date="2016-07" db="EMBL/GenBank/DDBJ databases">
        <title>Whole-genome of two Shewanella species isolated from a digestive organ of sea cucumber Apostichopus japonicus Selenka 1867.</title>
        <authorList>
            <person name="Hong H.-H."/>
            <person name="Choi H."/>
            <person name="Cheon S."/>
            <person name="Oh J.-S."/>
            <person name="Lee H.-G."/>
            <person name="Park C."/>
        </authorList>
    </citation>
    <scope>NUCLEOTIDE SEQUENCE [LARGE SCALE GENOMIC DNA]</scope>
    <source>
        <strain evidence="2 3">CSB03KR</strain>
    </source>
</reference>
<dbReference type="Gene3D" id="3.20.20.190">
    <property type="entry name" value="Phosphatidylinositol (PI) phosphodiesterase"/>
    <property type="match status" value="1"/>
</dbReference>
<organism evidence="2 3">
    <name type="scientific">Shewanella colwelliana</name>
    <name type="common">Alteromonas colwelliana</name>
    <dbReference type="NCBI Taxonomy" id="23"/>
    <lineage>
        <taxon>Bacteria</taxon>
        <taxon>Pseudomonadati</taxon>
        <taxon>Pseudomonadota</taxon>
        <taxon>Gammaproteobacteria</taxon>
        <taxon>Alteromonadales</taxon>
        <taxon>Shewanellaceae</taxon>
        <taxon>Shewanella</taxon>
    </lineage>
</organism>
<dbReference type="GO" id="GO:0006629">
    <property type="term" value="P:lipid metabolic process"/>
    <property type="evidence" value="ECO:0007669"/>
    <property type="project" value="InterPro"/>
</dbReference>
<evidence type="ECO:0000259" key="1">
    <source>
        <dbReference type="PROSITE" id="PS51704"/>
    </source>
</evidence>
<evidence type="ECO:0000313" key="3">
    <source>
        <dbReference type="Proteomes" id="UP000095230"/>
    </source>
</evidence>
<evidence type="ECO:0000313" key="2">
    <source>
        <dbReference type="EMBL" id="OEG74977.1"/>
    </source>
</evidence>
<gene>
    <name evidence="2" type="ORF">BEL05_12475</name>
</gene>
<name>A0A1E5IX25_SHECO</name>
<dbReference type="InterPro" id="IPR017946">
    <property type="entry name" value="PLC-like_Pdiesterase_TIM-brl"/>
</dbReference>
<dbReference type="RefSeq" id="WP_069670509.1">
    <property type="nucleotide sequence ID" value="NZ_MCBT01000013.1"/>
</dbReference>
<dbReference type="EMBL" id="MCBT01000013">
    <property type="protein sequence ID" value="OEG74977.1"/>
    <property type="molecule type" value="Genomic_DNA"/>
</dbReference>